<proteinExistence type="predicted"/>
<protein>
    <submittedName>
        <fullName evidence="2">Methyltransferase domain-containing protein</fullName>
    </submittedName>
</protein>
<sequence length="194" mass="21913">MTATQAKWDEKYADAALSTPAEPAWVLQAHTRLLPLKGRALDLAAGLGGNARYLARCGLQVDAWDISTAAVDLLNRWASTYKLPIHAKQVDLAHFPWPEAHYDVVVVSRYLDRHAFDAIKALVKPNGRLFYQTFLAPVQPNGPRNPDFYVHSGELVQHLLPWRIDVHGEGWLPDNDGEKRRYAWAVAQNRKAER</sequence>
<dbReference type="InterPro" id="IPR041698">
    <property type="entry name" value="Methyltransf_25"/>
</dbReference>
<dbReference type="InterPro" id="IPR029063">
    <property type="entry name" value="SAM-dependent_MTases_sf"/>
</dbReference>
<keyword evidence="2" id="KW-0808">Transferase</keyword>
<reference evidence="2 3" key="1">
    <citation type="submission" date="2016-11" db="EMBL/GenBank/DDBJ databases">
        <authorList>
            <person name="Jaros S."/>
            <person name="Januszkiewicz K."/>
            <person name="Wedrychowicz H."/>
        </authorList>
    </citation>
    <scope>NUCLEOTIDE SEQUENCE [LARGE SCALE GENOMIC DNA]</scope>
    <source>
        <strain evidence="2 3">DSM 17737</strain>
    </source>
</reference>
<dbReference type="SUPFAM" id="SSF53335">
    <property type="entry name" value="S-adenosyl-L-methionine-dependent methyltransferases"/>
    <property type="match status" value="1"/>
</dbReference>
<name>A0A1N6DIR1_9GAMM</name>
<dbReference type="GO" id="GO:0032259">
    <property type="term" value="P:methylation"/>
    <property type="evidence" value="ECO:0007669"/>
    <property type="project" value="UniProtKB-KW"/>
</dbReference>
<evidence type="ECO:0000259" key="1">
    <source>
        <dbReference type="Pfam" id="PF13649"/>
    </source>
</evidence>
<feature type="domain" description="Methyltransferase" evidence="1">
    <location>
        <begin position="41"/>
        <end position="127"/>
    </location>
</feature>
<dbReference type="RefSeq" id="WP_074200512.1">
    <property type="nucleotide sequence ID" value="NZ_FSRE01000001.1"/>
</dbReference>
<dbReference type="Proteomes" id="UP000198461">
    <property type="component" value="Unassembled WGS sequence"/>
</dbReference>
<dbReference type="Gene3D" id="3.40.50.150">
    <property type="entry name" value="Vaccinia Virus protein VP39"/>
    <property type="match status" value="1"/>
</dbReference>
<dbReference type="EMBL" id="FSRE01000001">
    <property type="protein sequence ID" value="SIN70553.1"/>
    <property type="molecule type" value="Genomic_DNA"/>
</dbReference>
<dbReference type="GO" id="GO:0008168">
    <property type="term" value="F:methyltransferase activity"/>
    <property type="evidence" value="ECO:0007669"/>
    <property type="project" value="UniProtKB-KW"/>
</dbReference>
<dbReference type="AlphaFoldDB" id="A0A1N6DIR1"/>
<keyword evidence="2" id="KW-0489">Methyltransferase</keyword>
<organism evidence="2 3">
    <name type="scientific">Sulfurivirga caldicuralii</name>
    <dbReference type="NCBI Taxonomy" id="364032"/>
    <lineage>
        <taxon>Bacteria</taxon>
        <taxon>Pseudomonadati</taxon>
        <taxon>Pseudomonadota</taxon>
        <taxon>Gammaproteobacteria</taxon>
        <taxon>Thiotrichales</taxon>
        <taxon>Piscirickettsiaceae</taxon>
        <taxon>Sulfurivirga</taxon>
    </lineage>
</organism>
<evidence type="ECO:0000313" key="2">
    <source>
        <dbReference type="EMBL" id="SIN70553.1"/>
    </source>
</evidence>
<accession>A0A1N6DIR1</accession>
<gene>
    <name evidence="2" type="ORF">SAMN05443662_0172</name>
</gene>
<dbReference type="OrthoDB" id="9804312at2"/>
<keyword evidence="3" id="KW-1185">Reference proteome</keyword>
<dbReference type="CDD" id="cd02440">
    <property type="entry name" value="AdoMet_MTases"/>
    <property type="match status" value="1"/>
</dbReference>
<dbReference type="STRING" id="364032.SAMN05443662_0172"/>
<evidence type="ECO:0000313" key="3">
    <source>
        <dbReference type="Proteomes" id="UP000198461"/>
    </source>
</evidence>
<dbReference type="Pfam" id="PF13649">
    <property type="entry name" value="Methyltransf_25"/>
    <property type="match status" value="1"/>
</dbReference>